<dbReference type="AlphaFoldDB" id="A0A4V0Z1Q9"/>
<sequence length="353" mass="37498">METARGTGASGLATPAARWTIVLAWVCVTASWLIDSSFTAPPPLAVLAHLFALGGVFALTDPRDTPLTGARALAVPILAISATALILVSSDGSESTWLVNFASYLTALQVARGNTIVGLCASIVQALCVIVWAVSTSQPHDAVIPMLTIPTTALILSFIWRWALRGIVARERRHRSATAESERRIAAVNAAAIRYQNELDAIGRQVRPSLLRLRDSAALDEASLTEAMLVESAVRDRIRAHRLQHPRLISAVERARSRGVTVTMLSDLADQAVIGNDAAERIADALEATEAPAAVTISTSLRARSHIVFVAEGIQGHRRMQIHDASTVRSAPDDALANSVPTDNPGARGDALG</sequence>
<dbReference type="EMBL" id="CP035806">
    <property type="protein sequence ID" value="QBE49269.1"/>
    <property type="molecule type" value="Genomic_DNA"/>
</dbReference>
<dbReference type="RefSeq" id="WP_130110398.1">
    <property type="nucleotide sequence ID" value="NZ_CP035806.1"/>
</dbReference>
<feature type="region of interest" description="Disordered" evidence="1">
    <location>
        <begin position="327"/>
        <end position="353"/>
    </location>
</feature>
<dbReference type="KEGG" id="ltr:EVS81_10840"/>
<protein>
    <submittedName>
        <fullName evidence="3">Uncharacterized protein</fullName>
    </submittedName>
</protein>
<feature type="transmembrane region" description="Helical" evidence="2">
    <location>
        <begin position="142"/>
        <end position="164"/>
    </location>
</feature>
<dbReference type="OrthoDB" id="5081299at2"/>
<evidence type="ECO:0000256" key="1">
    <source>
        <dbReference type="SAM" id="MobiDB-lite"/>
    </source>
</evidence>
<keyword evidence="2" id="KW-0812">Transmembrane</keyword>
<evidence type="ECO:0000256" key="2">
    <source>
        <dbReference type="SAM" id="Phobius"/>
    </source>
</evidence>
<feature type="transmembrane region" description="Helical" evidence="2">
    <location>
        <begin position="72"/>
        <end position="89"/>
    </location>
</feature>
<keyword evidence="2" id="KW-1133">Transmembrane helix</keyword>
<reference evidence="3 4" key="1">
    <citation type="submission" date="2019-02" db="EMBL/GenBank/DDBJ databases">
        <authorList>
            <person name="Sun L."/>
            <person name="Pan D."/>
            <person name="Wu X."/>
        </authorList>
    </citation>
    <scope>NUCLEOTIDE SEQUENCE [LARGE SCALE GENOMIC DNA]</scope>
    <source>
        <strain evidence="3 4">JW-1</strain>
    </source>
</reference>
<feature type="transmembrane region" description="Helical" evidence="2">
    <location>
        <begin position="40"/>
        <end position="60"/>
    </location>
</feature>
<keyword evidence="4" id="KW-1185">Reference proteome</keyword>
<proteinExistence type="predicted"/>
<organism evidence="3 4">
    <name type="scientific">Leucobacter triazinivorans</name>
    <dbReference type="NCBI Taxonomy" id="1784719"/>
    <lineage>
        <taxon>Bacteria</taxon>
        <taxon>Bacillati</taxon>
        <taxon>Actinomycetota</taxon>
        <taxon>Actinomycetes</taxon>
        <taxon>Micrococcales</taxon>
        <taxon>Microbacteriaceae</taxon>
        <taxon>Leucobacter</taxon>
    </lineage>
</organism>
<name>A0A4V0Z1Q9_9MICO</name>
<evidence type="ECO:0000313" key="3">
    <source>
        <dbReference type="EMBL" id="QBE49269.1"/>
    </source>
</evidence>
<gene>
    <name evidence="3" type="ORF">EVS81_10840</name>
</gene>
<evidence type="ECO:0000313" key="4">
    <source>
        <dbReference type="Proteomes" id="UP000289260"/>
    </source>
</evidence>
<feature type="transmembrane region" description="Helical" evidence="2">
    <location>
        <begin position="116"/>
        <end position="136"/>
    </location>
</feature>
<accession>A0A4V0Z1Q9</accession>
<feature type="transmembrane region" description="Helical" evidence="2">
    <location>
        <begin position="12"/>
        <end position="34"/>
    </location>
</feature>
<dbReference type="Proteomes" id="UP000289260">
    <property type="component" value="Chromosome"/>
</dbReference>
<keyword evidence="2" id="KW-0472">Membrane</keyword>